<dbReference type="GO" id="GO:0003677">
    <property type="term" value="F:DNA binding"/>
    <property type="evidence" value="ECO:0007669"/>
    <property type="project" value="UniProtKB-UniRule"/>
</dbReference>
<dbReference type="SUPFAM" id="SSF48498">
    <property type="entry name" value="Tetracyclin repressor-like, C-terminal domain"/>
    <property type="match status" value="1"/>
</dbReference>
<dbReference type="KEGG" id="sva:SVA_0523"/>
<dbReference type="InterPro" id="IPR001647">
    <property type="entry name" value="HTH_TetR"/>
</dbReference>
<sequence>MAVTRDTIVDEALGQAERASWEAVRLRRVASALGVSLEDVWAHFREKEDIVDAWFDRADKAMLTEIRKPGFPELGARERLERSLLAWLAALAPHRRVTRQMILNKLEPGHVHYQVAGALRVSRTVQWLREAVGRDATLPWRAVEETALTSLYLAVFFRWMWDDSPGAERTRAFLRRSLDWGTRACGRAPVSAPGTPRRRSETGAGPAGPAEINL</sequence>
<organism evidence="5 6">
    <name type="scientific">Sulfurifustis variabilis</name>
    <dbReference type="NCBI Taxonomy" id="1675686"/>
    <lineage>
        <taxon>Bacteria</taxon>
        <taxon>Pseudomonadati</taxon>
        <taxon>Pseudomonadota</taxon>
        <taxon>Gammaproteobacteria</taxon>
        <taxon>Acidiferrobacterales</taxon>
        <taxon>Acidiferrobacteraceae</taxon>
        <taxon>Sulfurifustis</taxon>
    </lineage>
</organism>
<dbReference type="Proteomes" id="UP000218899">
    <property type="component" value="Chromosome"/>
</dbReference>
<evidence type="ECO:0000313" key="5">
    <source>
        <dbReference type="EMBL" id="BAU47104.1"/>
    </source>
</evidence>
<evidence type="ECO:0000256" key="3">
    <source>
        <dbReference type="SAM" id="MobiDB-lite"/>
    </source>
</evidence>
<evidence type="ECO:0000259" key="4">
    <source>
        <dbReference type="PROSITE" id="PS50977"/>
    </source>
</evidence>
<dbReference type="RefSeq" id="WP_179948806.1">
    <property type="nucleotide sequence ID" value="NZ_AP014936.1"/>
</dbReference>
<dbReference type="InterPro" id="IPR036271">
    <property type="entry name" value="Tet_transcr_reg_TetR-rel_C_sf"/>
</dbReference>
<accession>A0A1B4V726</accession>
<dbReference type="AlphaFoldDB" id="A0A1B4V726"/>
<protein>
    <submittedName>
        <fullName evidence="5">TetR family transcriptional regulator</fullName>
    </submittedName>
</protein>
<feature type="domain" description="HTH tetR-type" evidence="4">
    <location>
        <begin position="2"/>
        <end position="62"/>
    </location>
</feature>
<evidence type="ECO:0000313" key="6">
    <source>
        <dbReference type="Proteomes" id="UP000218899"/>
    </source>
</evidence>
<reference evidence="5 6" key="1">
    <citation type="submission" date="2015-08" db="EMBL/GenBank/DDBJ databases">
        <title>Complete genome sequence of Sulfurifustis variabilis.</title>
        <authorList>
            <person name="Miura A."/>
            <person name="Kojima H."/>
            <person name="Fukui M."/>
        </authorList>
    </citation>
    <scope>NUCLEOTIDE SEQUENCE [LARGE SCALE GENOMIC DNA]</scope>
    <source>
        <strain evidence="6">skN76</strain>
    </source>
</reference>
<dbReference type="PROSITE" id="PS50977">
    <property type="entry name" value="HTH_TETR_2"/>
    <property type="match status" value="1"/>
</dbReference>
<dbReference type="Gene3D" id="1.10.357.10">
    <property type="entry name" value="Tetracycline Repressor, domain 2"/>
    <property type="match status" value="1"/>
</dbReference>
<feature type="region of interest" description="Disordered" evidence="3">
    <location>
        <begin position="187"/>
        <end position="214"/>
    </location>
</feature>
<keyword evidence="6" id="KW-1185">Reference proteome</keyword>
<dbReference type="InterPro" id="IPR009057">
    <property type="entry name" value="Homeodomain-like_sf"/>
</dbReference>
<keyword evidence="1 2" id="KW-0238">DNA-binding</keyword>
<gene>
    <name evidence="5" type="ORF">SVA_0523</name>
</gene>
<evidence type="ECO:0000256" key="2">
    <source>
        <dbReference type="PROSITE-ProRule" id="PRU00335"/>
    </source>
</evidence>
<name>A0A1B4V726_9GAMM</name>
<proteinExistence type="predicted"/>
<feature type="DNA-binding region" description="H-T-H motif" evidence="2">
    <location>
        <begin position="25"/>
        <end position="44"/>
    </location>
</feature>
<evidence type="ECO:0000256" key="1">
    <source>
        <dbReference type="ARBA" id="ARBA00023125"/>
    </source>
</evidence>
<dbReference type="EMBL" id="AP014936">
    <property type="protein sequence ID" value="BAU47104.1"/>
    <property type="molecule type" value="Genomic_DNA"/>
</dbReference>
<dbReference type="SUPFAM" id="SSF46689">
    <property type="entry name" value="Homeodomain-like"/>
    <property type="match status" value="1"/>
</dbReference>